<proteinExistence type="predicted"/>
<sequence length="76" mass="8427">CAGNAFGEVTLTKQLIEPDDILLEELEVTPSVPAKRNVAYLSVALELLKPKINQTMSDETLRERASGLSFIFSEKF</sequence>
<dbReference type="EMBL" id="BARV01044612">
    <property type="protein sequence ID" value="GAI61772.1"/>
    <property type="molecule type" value="Genomic_DNA"/>
</dbReference>
<accession>X1PZP3</accession>
<comment type="caution">
    <text evidence="1">The sequence shown here is derived from an EMBL/GenBank/DDBJ whole genome shotgun (WGS) entry which is preliminary data.</text>
</comment>
<organism evidence="1">
    <name type="scientific">marine sediment metagenome</name>
    <dbReference type="NCBI Taxonomy" id="412755"/>
    <lineage>
        <taxon>unclassified sequences</taxon>
        <taxon>metagenomes</taxon>
        <taxon>ecological metagenomes</taxon>
    </lineage>
</organism>
<protein>
    <submittedName>
        <fullName evidence="1">Uncharacterized protein</fullName>
    </submittedName>
</protein>
<dbReference type="AlphaFoldDB" id="X1PZP3"/>
<gene>
    <name evidence="1" type="ORF">S06H3_65908</name>
</gene>
<evidence type="ECO:0000313" key="1">
    <source>
        <dbReference type="EMBL" id="GAI61772.1"/>
    </source>
</evidence>
<reference evidence="1" key="1">
    <citation type="journal article" date="2014" name="Front. Microbiol.">
        <title>High frequency of phylogenetically diverse reductive dehalogenase-homologous genes in deep subseafloor sedimentary metagenomes.</title>
        <authorList>
            <person name="Kawai M."/>
            <person name="Futagami T."/>
            <person name="Toyoda A."/>
            <person name="Takaki Y."/>
            <person name="Nishi S."/>
            <person name="Hori S."/>
            <person name="Arai W."/>
            <person name="Tsubouchi T."/>
            <person name="Morono Y."/>
            <person name="Uchiyama I."/>
            <person name="Ito T."/>
            <person name="Fujiyama A."/>
            <person name="Inagaki F."/>
            <person name="Takami H."/>
        </authorList>
    </citation>
    <scope>NUCLEOTIDE SEQUENCE</scope>
    <source>
        <strain evidence="1">Expedition CK06-06</strain>
    </source>
</reference>
<name>X1PZP3_9ZZZZ</name>
<feature type="non-terminal residue" evidence="1">
    <location>
        <position position="1"/>
    </location>
</feature>